<evidence type="ECO:0000259" key="1">
    <source>
        <dbReference type="Pfam" id="PF13577"/>
    </source>
</evidence>
<dbReference type="InterPro" id="IPR037401">
    <property type="entry name" value="SnoaL-like"/>
</dbReference>
<evidence type="ECO:0000313" key="2">
    <source>
        <dbReference type="EMBL" id="SUZ61062.1"/>
    </source>
</evidence>
<dbReference type="Gene3D" id="3.10.450.50">
    <property type="match status" value="1"/>
</dbReference>
<protein>
    <recommendedName>
        <fullName evidence="1">SnoaL-like domain-containing protein</fullName>
    </recommendedName>
</protein>
<dbReference type="Pfam" id="PF13577">
    <property type="entry name" value="SnoaL_4"/>
    <property type="match status" value="1"/>
</dbReference>
<dbReference type="AlphaFoldDB" id="A0A381P2D8"/>
<dbReference type="CDD" id="cd00531">
    <property type="entry name" value="NTF2_like"/>
    <property type="match status" value="1"/>
</dbReference>
<dbReference type="InterPro" id="IPR032710">
    <property type="entry name" value="NTF2-like_dom_sf"/>
</dbReference>
<feature type="domain" description="SnoaL-like" evidence="1">
    <location>
        <begin position="6"/>
        <end position="134"/>
    </location>
</feature>
<reference evidence="2" key="1">
    <citation type="submission" date="2018-05" db="EMBL/GenBank/DDBJ databases">
        <authorList>
            <person name="Lanie J.A."/>
            <person name="Ng W.-L."/>
            <person name="Kazmierczak K.M."/>
            <person name="Andrzejewski T.M."/>
            <person name="Davidsen T.M."/>
            <person name="Wayne K.J."/>
            <person name="Tettelin H."/>
            <person name="Glass J.I."/>
            <person name="Rusch D."/>
            <person name="Podicherti R."/>
            <person name="Tsui H.-C.T."/>
            <person name="Winkler M.E."/>
        </authorList>
    </citation>
    <scope>NUCLEOTIDE SEQUENCE</scope>
</reference>
<accession>A0A381P2D8</accession>
<dbReference type="SUPFAM" id="SSF54427">
    <property type="entry name" value="NTF2-like"/>
    <property type="match status" value="1"/>
</dbReference>
<dbReference type="EMBL" id="UINC01000777">
    <property type="protein sequence ID" value="SUZ61062.1"/>
    <property type="molecule type" value="Genomic_DNA"/>
</dbReference>
<gene>
    <name evidence="2" type="ORF">METZ01_LOCUS13916</name>
</gene>
<sequence>MMPLTSDDHEEIRQLLARYNFAIDFGDIDGWVETFTSDGVFSCLGLPDGAPLGGTHQGEGALRAYAETHFSINQGRARHWNWNLVIDGNDDSATMQCYLNAHSAGQGDSAQFRATGVYRDQLSRTGEGWKFAQREVTIDPA</sequence>
<proteinExistence type="predicted"/>
<name>A0A381P2D8_9ZZZZ</name>
<organism evidence="2">
    <name type="scientific">marine metagenome</name>
    <dbReference type="NCBI Taxonomy" id="408172"/>
    <lineage>
        <taxon>unclassified sequences</taxon>
        <taxon>metagenomes</taxon>
        <taxon>ecological metagenomes</taxon>
    </lineage>
</organism>